<dbReference type="InterPro" id="IPR013783">
    <property type="entry name" value="Ig-like_fold"/>
</dbReference>
<dbReference type="AlphaFoldDB" id="A0A4W3GZK4"/>
<protein>
    <recommendedName>
        <fullName evidence="4">Ig-like domain-containing protein</fullName>
    </recommendedName>
</protein>
<keyword evidence="3" id="KW-1133">Transmembrane helix</keyword>
<organism evidence="5 6">
    <name type="scientific">Callorhinchus milii</name>
    <name type="common">Ghost shark</name>
    <dbReference type="NCBI Taxonomy" id="7868"/>
    <lineage>
        <taxon>Eukaryota</taxon>
        <taxon>Metazoa</taxon>
        <taxon>Chordata</taxon>
        <taxon>Craniata</taxon>
        <taxon>Vertebrata</taxon>
        <taxon>Chondrichthyes</taxon>
        <taxon>Holocephali</taxon>
        <taxon>Chimaeriformes</taxon>
        <taxon>Callorhinchidae</taxon>
        <taxon>Callorhinchus</taxon>
    </lineage>
</organism>
<evidence type="ECO:0000259" key="4">
    <source>
        <dbReference type="PROSITE" id="PS50835"/>
    </source>
</evidence>
<dbReference type="InterPro" id="IPR003599">
    <property type="entry name" value="Ig_sub"/>
</dbReference>
<dbReference type="Pfam" id="PF07686">
    <property type="entry name" value="V-set"/>
    <property type="match status" value="1"/>
</dbReference>
<dbReference type="Pfam" id="PF07654">
    <property type="entry name" value="C1-set"/>
    <property type="match status" value="1"/>
</dbReference>
<feature type="domain" description="Ig-like" evidence="4">
    <location>
        <begin position="1"/>
        <end position="110"/>
    </location>
</feature>
<reference evidence="5" key="5">
    <citation type="submission" date="2025-09" db="UniProtKB">
        <authorList>
            <consortium name="Ensembl"/>
        </authorList>
    </citation>
    <scope>IDENTIFICATION</scope>
</reference>
<feature type="domain" description="Ig-like" evidence="4">
    <location>
        <begin position="118"/>
        <end position="203"/>
    </location>
</feature>
<evidence type="ECO:0000256" key="3">
    <source>
        <dbReference type="SAM" id="Phobius"/>
    </source>
</evidence>
<dbReference type="SUPFAM" id="SSF48726">
    <property type="entry name" value="Immunoglobulin"/>
    <property type="match status" value="2"/>
</dbReference>
<dbReference type="PANTHER" id="PTHR23411">
    <property type="entry name" value="TAPASIN"/>
    <property type="match status" value="1"/>
</dbReference>
<reference evidence="6" key="3">
    <citation type="journal article" date="2014" name="Nature">
        <title>Elephant shark genome provides unique insights into gnathostome evolution.</title>
        <authorList>
            <consortium name="International Elephant Shark Genome Sequencing Consortium"/>
            <person name="Venkatesh B."/>
            <person name="Lee A.P."/>
            <person name="Ravi V."/>
            <person name="Maurya A.K."/>
            <person name="Lian M.M."/>
            <person name="Swann J.B."/>
            <person name="Ohta Y."/>
            <person name="Flajnik M.F."/>
            <person name="Sutoh Y."/>
            <person name="Kasahara M."/>
            <person name="Hoon S."/>
            <person name="Gangu V."/>
            <person name="Roy S.W."/>
            <person name="Irimia M."/>
            <person name="Korzh V."/>
            <person name="Kondrychyn I."/>
            <person name="Lim Z.W."/>
            <person name="Tay B.H."/>
            <person name="Tohari S."/>
            <person name="Kong K.W."/>
            <person name="Ho S."/>
            <person name="Lorente-Galdos B."/>
            <person name="Quilez J."/>
            <person name="Marques-Bonet T."/>
            <person name="Raney B.J."/>
            <person name="Ingham P.W."/>
            <person name="Tay A."/>
            <person name="Hillier L.W."/>
            <person name="Minx P."/>
            <person name="Boehm T."/>
            <person name="Wilson R.K."/>
            <person name="Brenner S."/>
            <person name="Warren W.C."/>
        </authorList>
    </citation>
    <scope>NUCLEOTIDE SEQUENCE [LARGE SCALE GENOMIC DNA]</scope>
</reference>
<evidence type="ECO:0000256" key="1">
    <source>
        <dbReference type="ARBA" id="ARBA00023180"/>
    </source>
</evidence>
<reference evidence="5" key="4">
    <citation type="submission" date="2025-08" db="UniProtKB">
        <authorList>
            <consortium name="Ensembl"/>
        </authorList>
    </citation>
    <scope>IDENTIFICATION</scope>
</reference>
<dbReference type="Proteomes" id="UP000314986">
    <property type="component" value="Unassembled WGS sequence"/>
</dbReference>
<name>A0A4W3GZK4_CALMI</name>
<dbReference type="InterPro" id="IPR013106">
    <property type="entry name" value="Ig_V-set"/>
</dbReference>
<dbReference type="GeneTree" id="ENSGT00970000196768"/>
<evidence type="ECO:0000256" key="2">
    <source>
        <dbReference type="ARBA" id="ARBA00023319"/>
    </source>
</evidence>
<dbReference type="SMART" id="SM00406">
    <property type="entry name" value="IGv"/>
    <property type="match status" value="1"/>
</dbReference>
<dbReference type="InterPro" id="IPR003597">
    <property type="entry name" value="Ig_C1-set"/>
</dbReference>
<dbReference type="SMART" id="SM00409">
    <property type="entry name" value="IG"/>
    <property type="match status" value="1"/>
</dbReference>
<keyword evidence="1" id="KW-0325">Glycoprotein</keyword>
<proteinExistence type="predicted"/>
<evidence type="ECO:0000313" key="5">
    <source>
        <dbReference type="Ensembl" id="ENSCMIP00000008971.1"/>
    </source>
</evidence>
<reference evidence="6" key="1">
    <citation type="journal article" date="2006" name="Science">
        <title>Ancient noncoding elements conserved in the human genome.</title>
        <authorList>
            <person name="Venkatesh B."/>
            <person name="Kirkness E.F."/>
            <person name="Loh Y.H."/>
            <person name="Halpern A.L."/>
            <person name="Lee A.P."/>
            <person name="Johnson J."/>
            <person name="Dandona N."/>
            <person name="Viswanathan L.D."/>
            <person name="Tay A."/>
            <person name="Venter J.C."/>
            <person name="Strausberg R.L."/>
            <person name="Brenner S."/>
        </authorList>
    </citation>
    <scope>NUCLEOTIDE SEQUENCE [LARGE SCALE GENOMIC DNA]</scope>
</reference>
<accession>A0A4W3GZK4</accession>
<keyword evidence="2" id="KW-0393">Immunoglobulin domain</keyword>
<feature type="transmembrane region" description="Helical" evidence="3">
    <location>
        <begin position="204"/>
        <end position="226"/>
    </location>
</feature>
<evidence type="ECO:0000313" key="6">
    <source>
        <dbReference type="Proteomes" id="UP000314986"/>
    </source>
</evidence>
<dbReference type="CDD" id="cd05768">
    <property type="entry name" value="IgC1_CH3_IgAGD_CH4_IgAEM"/>
    <property type="match status" value="1"/>
</dbReference>
<reference evidence="6" key="2">
    <citation type="journal article" date="2007" name="PLoS Biol.">
        <title>Survey sequencing and comparative analysis of the elephant shark (Callorhinchus milii) genome.</title>
        <authorList>
            <person name="Venkatesh B."/>
            <person name="Kirkness E.F."/>
            <person name="Loh Y.H."/>
            <person name="Halpern A.L."/>
            <person name="Lee A.P."/>
            <person name="Johnson J."/>
            <person name="Dandona N."/>
            <person name="Viswanathan L.D."/>
            <person name="Tay A."/>
            <person name="Venter J.C."/>
            <person name="Strausberg R.L."/>
            <person name="Brenner S."/>
        </authorList>
    </citation>
    <scope>NUCLEOTIDE SEQUENCE [LARGE SCALE GENOMIC DNA]</scope>
</reference>
<dbReference type="SMART" id="SM00407">
    <property type="entry name" value="IGc1"/>
    <property type="match status" value="1"/>
</dbReference>
<dbReference type="Ensembl" id="ENSCMIT00000009220.1">
    <property type="protein sequence ID" value="ENSCMIP00000008971.1"/>
    <property type="gene ID" value="ENSCMIG00000004776.1"/>
</dbReference>
<keyword evidence="3" id="KW-0812">Transmembrane</keyword>
<dbReference type="Gene3D" id="2.60.40.10">
    <property type="entry name" value="Immunoglobulins"/>
    <property type="match status" value="2"/>
</dbReference>
<dbReference type="InterPro" id="IPR007110">
    <property type="entry name" value="Ig-like_dom"/>
</dbReference>
<dbReference type="PROSITE" id="PS50835">
    <property type="entry name" value="IG_LIKE"/>
    <property type="match status" value="2"/>
</dbReference>
<keyword evidence="3" id="KW-0472">Membrane</keyword>
<keyword evidence="6" id="KW-1185">Reference proteome</keyword>
<dbReference type="FunFam" id="2.60.40.10:FF:000463">
    <property type="entry name" value="Immunoglobulin heavy constant gamma 1"/>
    <property type="match status" value="1"/>
</dbReference>
<dbReference type="InterPro" id="IPR036179">
    <property type="entry name" value="Ig-like_dom_sf"/>
</dbReference>
<dbReference type="InterPro" id="IPR050380">
    <property type="entry name" value="Immune_Resp_Modulators"/>
</dbReference>
<sequence>VLKQPPYLTGKTGQALRLTCESSGFILNITHMSWYRQLPGKQQENLLQYDGSSIKSFGSGFENRVTVIREDSQSIFDLIIKCPTVHDTSTYYCEIKTHDYKGQGTVLTVTDVVFTKQPSVYLLLPSAEEMAAQQFVTLTCLVKDFAPKEIFVQWTVNDQLIDANKYRNTEVMADSEDLNYSMYSMLTLSVDEWNRRPSYSCVVVSLNTILLILLCTHLLAIALSVFNN</sequence>